<organism evidence="1 2">
    <name type="scientific">Candidatus Raymondbacteria bacterium RIFOXYD12_FULL_49_13</name>
    <dbReference type="NCBI Taxonomy" id="1817890"/>
    <lineage>
        <taxon>Bacteria</taxon>
        <taxon>Raymondiibacteriota</taxon>
    </lineage>
</organism>
<dbReference type="PANTHER" id="PTHR12993:SF11">
    <property type="entry name" value="N-ACETYLGLUCOSAMINYL-PHOSPHATIDYLINOSITOL DE-N-ACETYLASE"/>
    <property type="match status" value="1"/>
</dbReference>
<dbReference type="Gene3D" id="3.40.50.10320">
    <property type="entry name" value="LmbE-like"/>
    <property type="match status" value="1"/>
</dbReference>
<dbReference type="Proteomes" id="UP000179243">
    <property type="component" value="Unassembled WGS sequence"/>
</dbReference>
<evidence type="ECO:0000313" key="2">
    <source>
        <dbReference type="Proteomes" id="UP000179243"/>
    </source>
</evidence>
<dbReference type="InterPro" id="IPR024078">
    <property type="entry name" value="LmbE-like_dom_sf"/>
</dbReference>
<evidence type="ECO:0008006" key="3">
    <source>
        <dbReference type="Google" id="ProtNLM"/>
    </source>
</evidence>
<dbReference type="PANTHER" id="PTHR12993">
    <property type="entry name" value="N-ACETYLGLUCOSAMINYL-PHOSPHATIDYLINOSITOL DE-N-ACETYLASE-RELATED"/>
    <property type="match status" value="1"/>
</dbReference>
<accession>A0A1F7F3U3</accession>
<gene>
    <name evidence="1" type="ORF">A2519_22520</name>
</gene>
<dbReference type="SUPFAM" id="SSF102588">
    <property type="entry name" value="LmbE-like"/>
    <property type="match status" value="1"/>
</dbReference>
<name>A0A1F7F3U3_UNCRA</name>
<sequence length="275" mass="30970">MVGEERRAGTTLASVSRHWQGDKERFLFVSPHDDDVVLGAGLLMQLAVSEGVPVHIVIVTNGSMGYCSKGEKTSISAARRNETYNCYTSLGIPKENIHWANFPDGSLNIHAGRRFAVQSDLPECVIAGATGIQNSFTHFIRRIRPTQCFLPTFNDLHPDHKITYQELMISLFHASGTIWPELGDPIAKVPHIHEMAVYCDFPAAPRLKVASADSYFEKKLAAVLMFESQKQIASLVESIRTTGAVEFFRNVEFNLYNPFKYHQMFDERFHVHSLK</sequence>
<evidence type="ECO:0000313" key="1">
    <source>
        <dbReference type="EMBL" id="OGK01232.1"/>
    </source>
</evidence>
<dbReference type="InterPro" id="IPR003737">
    <property type="entry name" value="GlcNAc_PI_deacetylase-related"/>
</dbReference>
<dbReference type="AlphaFoldDB" id="A0A1F7F3U3"/>
<reference evidence="1 2" key="1">
    <citation type="journal article" date="2016" name="Nat. Commun.">
        <title>Thousands of microbial genomes shed light on interconnected biogeochemical processes in an aquifer system.</title>
        <authorList>
            <person name="Anantharaman K."/>
            <person name="Brown C.T."/>
            <person name="Hug L.A."/>
            <person name="Sharon I."/>
            <person name="Castelle C.J."/>
            <person name="Probst A.J."/>
            <person name="Thomas B.C."/>
            <person name="Singh A."/>
            <person name="Wilkins M.J."/>
            <person name="Karaoz U."/>
            <person name="Brodie E.L."/>
            <person name="Williams K.H."/>
            <person name="Hubbard S.S."/>
            <person name="Banfield J.F."/>
        </authorList>
    </citation>
    <scope>NUCLEOTIDE SEQUENCE [LARGE SCALE GENOMIC DNA]</scope>
</reference>
<comment type="caution">
    <text evidence="1">The sequence shown here is derived from an EMBL/GenBank/DDBJ whole genome shotgun (WGS) entry which is preliminary data.</text>
</comment>
<protein>
    <recommendedName>
        <fullName evidence="3">GlcNAc-PI de-N-acetylase</fullName>
    </recommendedName>
</protein>
<proteinExistence type="predicted"/>
<dbReference type="EMBL" id="MFYX01000130">
    <property type="protein sequence ID" value="OGK01232.1"/>
    <property type="molecule type" value="Genomic_DNA"/>
</dbReference>
<dbReference type="GO" id="GO:0016811">
    <property type="term" value="F:hydrolase activity, acting on carbon-nitrogen (but not peptide) bonds, in linear amides"/>
    <property type="evidence" value="ECO:0007669"/>
    <property type="project" value="TreeGrafter"/>
</dbReference>
<dbReference type="Pfam" id="PF02585">
    <property type="entry name" value="PIG-L"/>
    <property type="match status" value="1"/>
</dbReference>